<evidence type="ECO:0000313" key="1">
    <source>
        <dbReference type="EMBL" id="KAL2482011.1"/>
    </source>
</evidence>
<sequence length="152" mass="15817">MAAAAAFALRRNIAKMAPVIQDIAIPEPVLPSIIEILFFFFFLGFTPGNSKLPPDAVSVFVRGGSKDIPVPPDRVSVFVCGDSKVPADGVPGFDPGNPKVPLPPDGVAGFDPGNPNVPPDGVSGFVLVGGDSDFDVVHLLDVYKSVLPAKLP</sequence>
<organism evidence="1 2">
    <name type="scientific">Forsythia ovata</name>
    <dbReference type="NCBI Taxonomy" id="205694"/>
    <lineage>
        <taxon>Eukaryota</taxon>
        <taxon>Viridiplantae</taxon>
        <taxon>Streptophyta</taxon>
        <taxon>Embryophyta</taxon>
        <taxon>Tracheophyta</taxon>
        <taxon>Spermatophyta</taxon>
        <taxon>Magnoliopsida</taxon>
        <taxon>eudicotyledons</taxon>
        <taxon>Gunneridae</taxon>
        <taxon>Pentapetalae</taxon>
        <taxon>asterids</taxon>
        <taxon>lamiids</taxon>
        <taxon>Lamiales</taxon>
        <taxon>Oleaceae</taxon>
        <taxon>Forsythieae</taxon>
        <taxon>Forsythia</taxon>
    </lineage>
</organism>
<dbReference type="AlphaFoldDB" id="A0ABD1R1L4"/>
<protein>
    <submittedName>
        <fullName evidence="1">Uncharacterized protein</fullName>
    </submittedName>
</protein>
<reference evidence="2" key="1">
    <citation type="submission" date="2024-07" db="EMBL/GenBank/DDBJ databases">
        <title>Two chromosome-level genome assemblies of Korean endemic species Abeliophyllum distichum and Forsythia ovata (Oleaceae).</title>
        <authorList>
            <person name="Jang H."/>
        </authorList>
    </citation>
    <scope>NUCLEOTIDE SEQUENCE [LARGE SCALE GENOMIC DNA]</scope>
</reference>
<proteinExistence type="predicted"/>
<name>A0ABD1R1L4_9LAMI</name>
<comment type="caution">
    <text evidence="1">The sequence shown here is derived from an EMBL/GenBank/DDBJ whole genome shotgun (WGS) entry which is preliminary data.</text>
</comment>
<keyword evidence="2" id="KW-1185">Reference proteome</keyword>
<dbReference type="EMBL" id="JBFOLJ010000013">
    <property type="protein sequence ID" value="KAL2482011.1"/>
    <property type="molecule type" value="Genomic_DNA"/>
</dbReference>
<dbReference type="Proteomes" id="UP001604277">
    <property type="component" value="Unassembled WGS sequence"/>
</dbReference>
<evidence type="ECO:0000313" key="2">
    <source>
        <dbReference type="Proteomes" id="UP001604277"/>
    </source>
</evidence>
<gene>
    <name evidence="1" type="ORF">Fot_43455</name>
</gene>
<accession>A0ABD1R1L4</accession>